<proteinExistence type="predicted"/>
<protein>
    <submittedName>
        <fullName evidence="1">Exonuclease V subunit gamma</fullName>
        <ecNumber evidence="1">3.1.11.5</ecNumber>
    </submittedName>
</protein>
<dbReference type="EMBL" id="UGTS01000005">
    <property type="protein sequence ID" value="SUC38238.1"/>
    <property type="molecule type" value="Genomic_DNA"/>
</dbReference>
<evidence type="ECO:0000313" key="2">
    <source>
        <dbReference type="Proteomes" id="UP000254191"/>
    </source>
</evidence>
<dbReference type="AlphaFoldDB" id="A0A379GB38"/>
<reference evidence="1 2" key="1">
    <citation type="submission" date="2018-06" db="EMBL/GenBank/DDBJ databases">
        <authorList>
            <consortium name="Pathogen Informatics"/>
            <person name="Doyle S."/>
        </authorList>
    </citation>
    <scope>NUCLEOTIDE SEQUENCE [LARGE SCALE GENOMIC DNA]</scope>
    <source>
        <strain evidence="1 2">NCTC11938</strain>
    </source>
</reference>
<dbReference type="GO" id="GO:0008854">
    <property type="term" value="F:exodeoxyribonuclease V activity"/>
    <property type="evidence" value="ECO:0007669"/>
    <property type="project" value="UniProtKB-EC"/>
</dbReference>
<gene>
    <name evidence="1" type="primary">recC_1</name>
    <name evidence="1" type="ORF">NCTC11938_02502</name>
</gene>
<dbReference type="Proteomes" id="UP000254191">
    <property type="component" value="Unassembled WGS sequence"/>
</dbReference>
<dbReference type="EC" id="3.1.11.5" evidence="1"/>
<sequence>MVLTQYLTDSYNREGEMNDIYIQRVFHQLDAPFLEAVKQTTLAIFKPIIPFIKK</sequence>
<name>A0A379GB38_PROMI</name>
<keyword evidence="1" id="KW-0378">Hydrolase</keyword>
<organism evidence="1 2">
    <name type="scientific">Proteus mirabilis</name>
    <dbReference type="NCBI Taxonomy" id="584"/>
    <lineage>
        <taxon>Bacteria</taxon>
        <taxon>Pseudomonadati</taxon>
        <taxon>Pseudomonadota</taxon>
        <taxon>Gammaproteobacteria</taxon>
        <taxon>Enterobacterales</taxon>
        <taxon>Morganellaceae</taxon>
        <taxon>Proteus</taxon>
    </lineage>
</organism>
<keyword evidence="1" id="KW-0269">Exonuclease</keyword>
<evidence type="ECO:0000313" key="1">
    <source>
        <dbReference type="EMBL" id="SUC38238.1"/>
    </source>
</evidence>
<keyword evidence="1" id="KW-0540">Nuclease</keyword>
<accession>A0A379GB38</accession>